<dbReference type="Gene3D" id="3.40.47.10">
    <property type="match status" value="1"/>
</dbReference>
<evidence type="ECO:0000256" key="5">
    <source>
        <dbReference type="ARBA" id="ARBA00016181"/>
    </source>
</evidence>
<dbReference type="InterPro" id="IPR012793">
    <property type="entry name" value="PcaF"/>
</dbReference>
<evidence type="ECO:0000259" key="14">
    <source>
        <dbReference type="Pfam" id="PF02803"/>
    </source>
</evidence>
<dbReference type="Proteomes" id="UP000249696">
    <property type="component" value="Unassembled WGS sequence"/>
</dbReference>
<dbReference type="SUPFAM" id="SSF53901">
    <property type="entry name" value="Thiolase-like"/>
    <property type="match status" value="2"/>
</dbReference>
<dbReference type="InterPro" id="IPR020617">
    <property type="entry name" value="Thiolase_C"/>
</dbReference>
<gene>
    <name evidence="15" type="ORF">LV92_00598</name>
</gene>
<comment type="caution">
    <text evidence="15">The sequence shown here is derived from an EMBL/GenBank/DDBJ whole genome shotgun (WGS) entry which is preliminary data.</text>
</comment>
<dbReference type="InterPro" id="IPR020613">
    <property type="entry name" value="Thiolase_CS"/>
</dbReference>
<dbReference type="NCBIfam" id="NF006551">
    <property type="entry name" value="PRK09050.1"/>
    <property type="match status" value="1"/>
</dbReference>
<dbReference type="GO" id="GO:0019619">
    <property type="term" value="P:3,4-dihydroxybenzoate catabolic process"/>
    <property type="evidence" value="ECO:0007669"/>
    <property type="project" value="InterPro"/>
</dbReference>
<evidence type="ECO:0000256" key="8">
    <source>
        <dbReference type="ARBA" id="ARBA00023315"/>
    </source>
</evidence>
<dbReference type="InterPro" id="IPR020610">
    <property type="entry name" value="Thiolase_AS"/>
</dbReference>
<dbReference type="InterPro" id="IPR020616">
    <property type="entry name" value="Thiolase_N"/>
</dbReference>
<dbReference type="Pfam" id="PF00108">
    <property type="entry name" value="Thiolase_N"/>
    <property type="match status" value="1"/>
</dbReference>
<feature type="domain" description="Thiolase C-terminal" evidence="14">
    <location>
        <begin position="276"/>
        <end position="399"/>
    </location>
</feature>
<dbReference type="EMBL" id="QLLN01000001">
    <property type="protein sequence ID" value="RAJ15894.1"/>
    <property type="molecule type" value="Genomic_DNA"/>
</dbReference>
<dbReference type="OrthoDB" id="9764892at2"/>
<evidence type="ECO:0000256" key="1">
    <source>
        <dbReference type="ARBA" id="ARBA00003720"/>
    </source>
</evidence>
<evidence type="ECO:0000313" key="15">
    <source>
        <dbReference type="EMBL" id="RAJ15894.1"/>
    </source>
</evidence>
<feature type="active site" description="Proton acceptor" evidence="11">
    <location>
        <position position="357"/>
    </location>
</feature>
<dbReference type="NCBIfam" id="TIGR02430">
    <property type="entry name" value="pcaF"/>
    <property type="match status" value="1"/>
</dbReference>
<feature type="active site" description="Proton acceptor" evidence="11">
    <location>
        <position position="387"/>
    </location>
</feature>
<keyword evidence="6 12" id="KW-0808">Transferase</keyword>
<reference evidence="15 16" key="1">
    <citation type="submission" date="2018-06" db="EMBL/GenBank/DDBJ databases">
        <title>Genomic Encyclopedia of Archaeal and Bacterial Type Strains, Phase II (KMG-II): from individual species to whole genera.</title>
        <authorList>
            <person name="Goeker M."/>
        </authorList>
    </citation>
    <scope>NUCLEOTIDE SEQUENCE [LARGE SCALE GENOMIC DNA]</scope>
    <source>
        <strain evidence="15 16">DSM 23522</strain>
    </source>
</reference>
<dbReference type="AlphaFoldDB" id="A0A327RK08"/>
<keyword evidence="16" id="KW-1185">Reference proteome</keyword>
<dbReference type="PROSITE" id="PS00099">
    <property type="entry name" value="THIOLASE_3"/>
    <property type="match status" value="1"/>
</dbReference>
<proteinExistence type="inferred from homology"/>
<evidence type="ECO:0000256" key="10">
    <source>
        <dbReference type="ARBA" id="ARBA00048527"/>
    </source>
</evidence>
<comment type="function">
    <text evidence="1">Catalyzes thiolytic cleavage of beta-ketoadipyl-CoA to succinyl-CoA and acetyl-CoA.</text>
</comment>
<sequence length="410" mass="44046">MNEAYIVDAIRTPIGSFRGALAQVRADDLAAIPIKALLEKYPDLPKDVIDDVILGCHNQAGEDNRNVARMALLLAGLPYTVPGETVNRLCSSGMSTVVQANRAIKAGDGDVFIAGGMEHMSRGPLVISKSSIAFGNDSKMEDSSFGWRFVNKKLHEMYGTDAMGITAENLAELFNISREDQDLFAYNSQMKATKAQQKGILSEEICNVEIPQRKGDPIIVSQDEFIRPSTTLEKLATLRTVFKKDGTVTAGNASGLNDGAAAMLVVSEDALKKYNLTPKARIVASAVVGVEPKIMGIGPVEATKKALQKAGLQLSDMDVMEFNEAFSAQALACTRQLGLEDNDPRINPNGGAIALGHPLGMSGTRIIHAAMNQLVRSNGRFALATMCVGVGMGYATIIENMEQLSQLKRK</sequence>
<dbReference type="PROSITE" id="PS00098">
    <property type="entry name" value="THIOLASE_1"/>
    <property type="match status" value="1"/>
</dbReference>
<evidence type="ECO:0000256" key="4">
    <source>
        <dbReference type="ARBA" id="ARBA00012233"/>
    </source>
</evidence>
<dbReference type="GO" id="GO:0033812">
    <property type="term" value="F:3-oxoadipyl-CoA thiolase activity"/>
    <property type="evidence" value="ECO:0007669"/>
    <property type="project" value="UniProtKB-EC"/>
</dbReference>
<name>A0A327RK08_9FLAO</name>
<evidence type="ECO:0000256" key="7">
    <source>
        <dbReference type="ARBA" id="ARBA00022797"/>
    </source>
</evidence>
<dbReference type="InterPro" id="IPR020615">
    <property type="entry name" value="Thiolase_acyl_enz_int_AS"/>
</dbReference>
<evidence type="ECO:0000256" key="3">
    <source>
        <dbReference type="ARBA" id="ARBA00010982"/>
    </source>
</evidence>
<evidence type="ECO:0000256" key="2">
    <source>
        <dbReference type="ARBA" id="ARBA00005071"/>
    </source>
</evidence>
<comment type="pathway">
    <text evidence="2">Aromatic compound metabolism; beta-ketoadipate pathway; acetyl-CoA and succinyl-CoA from 3-oxoadipate: step 2/2.</text>
</comment>
<dbReference type="CDD" id="cd00751">
    <property type="entry name" value="thiolase"/>
    <property type="match status" value="1"/>
</dbReference>
<accession>A0A327RK08</accession>
<dbReference type="InterPro" id="IPR016039">
    <property type="entry name" value="Thiolase-like"/>
</dbReference>
<dbReference type="FunFam" id="3.40.47.10:FF:000010">
    <property type="entry name" value="Acetyl-CoA acetyltransferase (Thiolase)"/>
    <property type="match status" value="1"/>
</dbReference>
<dbReference type="EC" id="2.3.1.174" evidence="4"/>
<comment type="similarity">
    <text evidence="3 12">Belongs to the thiolase-like superfamily. Thiolase family.</text>
</comment>
<evidence type="ECO:0000256" key="11">
    <source>
        <dbReference type="PIRSR" id="PIRSR000429-1"/>
    </source>
</evidence>
<evidence type="ECO:0000256" key="12">
    <source>
        <dbReference type="RuleBase" id="RU003557"/>
    </source>
</evidence>
<organism evidence="15 16">
    <name type="scientific">Arenibacter echinorum</name>
    <dbReference type="NCBI Taxonomy" id="440515"/>
    <lineage>
        <taxon>Bacteria</taxon>
        <taxon>Pseudomonadati</taxon>
        <taxon>Bacteroidota</taxon>
        <taxon>Flavobacteriia</taxon>
        <taxon>Flavobacteriales</taxon>
        <taxon>Flavobacteriaceae</taxon>
        <taxon>Arenibacter</taxon>
    </lineage>
</organism>
<protein>
    <recommendedName>
        <fullName evidence="5">Beta-ketoadipyl-CoA thiolase</fullName>
        <ecNumber evidence="4">2.3.1.174</ecNumber>
    </recommendedName>
    <alternativeName>
        <fullName evidence="9">3-oxoadipyl-CoA thiolase</fullName>
    </alternativeName>
</protein>
<dbReference type="PANTHER" id="PTHR18919:SF107">
    <property type="entry name" value="ACETYL-COA ACETYLTRANSFERASE, CYTOSOLIC"/>
    <property type="match status" value="1"/>
</dbReference>
<comment type="catalytic activity">
    <reaction evidence="10">
        <text>succinyl-CoA + acetyl-CoA = 3-oxoadipyl-CoA + CoA</text>
        <dbReference type="Rhea" id="RHEA:19481"/>
        <dbReference type="ChEBI" id="CHEBI:57287"/>
        <dbReference type="ChEBI" id="CHEBI:57288"/>
        <dbReference type="ChEBI" id="CHEBI:57292"/>
        <dbReference type="ChEBI" id="CHEBI:57348"/>
        <dbReference type="EC" id="2.3.1.174"/>
    </reaction>
</comment>
<dbReference type="Pfam" id="PF02803">
    <property type="entry name" value="Thiolase_C"/>
    <property type="match status" value="1"/>
</dbReference>
<keyword evidence="7" id="KW-0058">Aromatic hydrocarbons catabolism</keyword>
<dbReference type="NCBIfam" id="TIGR01930">
    <property type="entry name" value="AcCoA-C-Actrans"/>
    <property type="match status" value="1"/>
</dbReference>
<feature type="active site" description="Acyl-thioester intermediate" evidence="11">
    <location>
        <position position="90"/>
    </location>
</feature>
<dbReference type="PROSITE" id="PS00737">
    <property type="entry name" value="THIOLASE_2"/>
    <property type="match status" value="1"/>
</dbReference>
<keyword evidence="8 12" id="KW-0012">Acyltransferase</keyword>
<dbReference type="RefSeq" id="WP_111622140.1">
    <property type="nucleotide sequence ID" value="NZ_QLLN01000001.1"/>
</dbReference>
<evidence type="ECO:0000256" key="9">
    <source>
        <dbReference type="ARBA" id="ARBA00041222"/>
    </source>
</evidence>
<evidence type="ECO:0000259" key="13">
    <source>
        <dbReference type="Pfam" id="PF00108"/>
    </source>
</evidence>
<dbReference type="PIRSF" id="PIRSF000429">
    <property type="entry name" value="Ac-CoA_Ac_transf"/>
    <property type="match status" value="1"/>
</dbReference>
<dbReference type="PANTHER" id="PTHR18919">
    <property type="entry name" value="ACETYL-COA C-ACYLTRANSFERASE"/>
    <property type="match status" value="1"/>
</dbReference>
<evidence type="ECO:0000313" key="16">
    <source>
        <dbReference type="Proteomes" id="UP000249696"/>
    </source>
</evidence>
<dbReference type="InterPro" id="IPR002155">
    <property type="entry name" value="Thiolase"/>
</dbReference>
<evidence type="ECO:0000256" key="6">
    <source>
        <dbReference type="ARBA" id="ARBA00022679"/>
    </source>
</evidence>
<feature type="domain" description="Thiolase N-terminal" evidence="13">
    <location>
        <begin position="5"/>
        <end position="269"/>
    </location>
</feature>